<dbReference type="PANTHER" id="PTHR11328">
    <property type="entry name" value="MAJOR FACILITATOR SUPERFAMILY DOMAIN-CONTAINING PROTEIN"/>
    <property type="match status" value="1"/>
</dbReference>
<name>A0A3R6CJX4_9FIRM</name>
<dbReference type="AlphaFoldDB" id="A0A3R6CJX4"/>
<protein>
    <submittedName>
        <fullName evidence="9">MFS transporter</fullName>
    </submittedName>
</protein>
<dbReference type="SUPFAM" id="SSF103473">
    <property type="entry name" value="MFS general substrate transporter"/>
    <property type="match status" value="1"/>
</dbReference>
<dbReference type="PROSITE" id="PS51257">
    <property type="entry name" value="PROKAR_LIPOPROTEIN"/>
    <property type="match status" value="1"/>
</dbReference>
<evidence type="ECO:0000256" key="1">
    <source>
        <dbReference type="ARBA" id="ARBA00004651"/>
    </source>
</evidence>
<dbReference type="InterPro" id="IPR018043">
    <property type="entry name" value="Na/Gal_symport_CS"/>
</dbReference>
<reference evidence="9 10" key="1">
    <citation type="submission" date="2018-08" db="EMBL/GenBank/DDBJ databases">
        <title>A genome reference for cultivated species of the human gut microbiota.</title>
        <authorList>
            <person name="Zou Y."/>
            <person name="Xue W."/>
            <person name="Luo G."/>
        </authorList>
    </citation>
    <scope>NUCLEOTIDE SEQUENCE [LARGE SCALE GENOMIC DNA]</scope>
    <source>
        <strain evidence="9 10">AM27-11</strain>
    </source>
</reference>
<dbReference type="InterPro" id="IPR039672">
    <property type="entry name" value="MFS_2"/>
</dbReference>
<evidence type="ECO:0000256" key="8">
    <source>
        <dbReference type="SAM" id="Phobius"/>
    </source>
</evidence>
<keyword evidence="3" id="KW-1003">Cell membrane</keyword>
<dbReference type="GO" id="GO:0015293">
    <property type="term" value="F:symporter activity"/>
    <property type="evidence" value="ECO:0007669"/>
    <property type="project" value="UniProtKB-KW"/>
</dbReference>
<dbReference type="Pfam" id="PF13347">
    <property type="entry name" value="MFS_2"/>
    <property type="match status" value="1"/>
</dbReference>
<feature type="transmembrane region" description="Helical" evidence="8">
    <location>
        <begin position="307"/>
        <end position="325"/>
    </location>
</feature>
<evidence type="ECO:0000256" key="7">
    <source>
        <dbReference type="ARBA" id="ARBA00023136"/>
    </source>
</evidence>
<dbReference type="InterPro" id="IPR036259">
    <property type="entry name" value="MFS_trans_sf"/>
</dbReference>
<keyword evidence="6 8" id="KW-1133">Transmembrane helix</keyword>
<gene>
    <name evidence="9" type="ORF">DW707_17070</name>
</gene>
<dbReference type="GO" id="GO:0008643">
    <property type="term" value="P:carbohydrate transport"/>
    <property type="evidence" value="ECO:0007669"/>
    <property type="project" value="InterPro"/>
</dbReference>
<keyword evidence="4 8" id="KW-0812">Transmembrane</keyword>
<feature type="transmembrane region" description="Helical" evidence="8">
    <location>
        <begin position="95"/>
        <end position="117"/>
    </location>
</feature>
<dbReference type="PANTHER" id="PTHR11328:SF24">
    <property type="entry name" value="MAJOR FACILITATOR SUPERFAMILY (MFS) PROFILE DOMAIN-CONTAINING PROTEIN"/>
    <property type="match status" value="1"/>
</dbReference>
<dbReference type="GO" id="GO:0005886">
    <property type="term" value="C:plasma membrane"/>
    <property type="evidence" value="ECO:0007669"/>
    <property type="project" value="UniProtKB-SubCell"/>
</dbReference>
<feature type="transmembrane region" description="Helical" evidence="8">
    <location>
        <begin position="421"/>
        <end position="439"/>
    </location>
</feature>
<evidence type="ECO:0000313" key="9">
    <source>
        <dbReference type="EMBL" id="RHE90914.1"/>
    </source>
</evidence>
<dbReference type="InterPro" id="IPR001927">
    <property type="entry name" value="Na/Gal_symport"/>
</dbReference>
<keyword evidence="2" id="KW-0813">Transport</keyword>
<feature type="transmembrane region" description="Helical" evidence="8">
    <location>
        <begin position="52"/>
        <end position="74"/>
    </location>
</feature>
<feature type="transmembrane region" description="Helical" evidence="8">
    <location>
        <begin position="276"/>
        <end position="295"/>
    </location>
</feature>
<feature type="transmembrane region" description="Helical" evidence="8">
    <location>
        <begin position="123"/>
        <end position="141"/>
    </location>
</feature>
<feature type="transmembrane region" description="Helical" evidence="8">
    <location>
        <begin position="162"/>
        <end position="186"/>
    </location>
</feature>
<comment type="subcellular location">
    <subcellularLocation>
        <location evidence="1">Cell membrane</location>
        <topology evidence="1">Multi-pass membrane protein</topology>
    </subcellularLocation>
</comment>
<dbReference type="GO" id="GO:0006814">
    <property type="term" value="P:sodium ion transport"/>
    <property type="evidence" value="ECO:0007669"/>
    <property type="project" value="InterPro"/>
</dbReference>
<sequence length="449" mass="48106">MYQINKTQGGFDMESKKKVPTLNKVAYGIGTGGGCIFNQIAAAFLLNYYTDTVLIGAGAIATMFLVCRIFDGVTDLVMGGIVDKTSSRLGKARPWLIASAPLTLLGIVLLMNVPAGLGETGKLAYAYITYIFMNCIVYTIYGISNTALLPLMTHDKNESTMLATFSALGNNIIGLLAGSLITPLVLNFGWKTSSVILGGAACVLILISGLLNKEMESMEEGRQRASVPMSEQLPATLKNKYFWLLLLLGAFSLIMNANAIGAQIFYCNMVLKNPMFMSVLMTAGQLPGILILFLMPAISKKWNKKTFLLMGAVLIIAGFAITGLAGENTTMIVVGTVIRSLGVGPILSAVFALVPDVVEYGNWKFGIRSEGLISSAQSIESKIGIGVGSALTGWILAAVGYNPVAEPTQAVINAVKFDYTWMGVILGIIILVIVLLLDVEKYADQYNRD</sequence>
<dbReference type="Proteomes" id="UP000286271">
    <property type="component" value="Unassembled WGS sequence"/>
</dbReference>
<evidence type="ECO:0000256" key="2">
    <source>
        <dbReference type="ARBA" id="ARBA00022448"/>
    </source>
</evidence>
<keyword evidence="7 8" id="KW-0472">Membrane</keyword>
<accession>A0A3R6CJX4</accession>
<dbReference type="OrthoDB" id="9764596at2"/>
<dbReference type="NCBIfam" id="TIGR00792">
    <property type="entry name" value="gph"/>
    <property type="match status" value="1"/>
</dbReference>
<proteinExistence type="predicted"/>
<dbReference type="PROSITE" id="PS00872">
    <property type="entry name" value="NA_GALACTOSIDE_SYMP"/>
    <property type="match status" value="1"/>
</dbReference>
<evidence type="ECO:0000256" key="3">
    <source>
        <dbReference type="ARBA" id="ARBA00022475"/>
    </source>
</evidence>
<evidence type="ECO:0000256" key="4">
    <source>
        <dbReference type="ARBA" id="ARBA00022692"/>
    </source>
</evidence>
<feature type="transmembrane region" description="Helical" evidence="8">
    <location>
        <begin position="331"/>
        <end position="354"/>
    </location>
</feature>
<feature type="transmembrane region" description="Helical" evidence="8">
    <location>
        <begin position="25"/>
        <end position="46"/>
    </location>
</feature>
<evidence type="ECO:0000256" key="6">
    <source>
        <dbReference type="ARBA" id="ARBA00022989"/>
    </source>
</evidence>
<evidence type="ECO:0000256" key="5">
    <source>
        <dbReference type="ARBA" id="ARBA00022847"/>
    </source>
</evidence>
<keyword evidence="5" id="KW-0769">Symport</keyword>
<feature type="transmembrane region" description="Helical" evidence="8">
    <location>
        <begin position="241"/>
        <end position="264"/>
    </location>
</feature>
<comment type="caution">
    <text evidence="9">The sequence shown here is derived from an EMBL/GenBank/DDBJ whole genome shotgun (WGS) entry which is preliminary data.</text>
</comment>
<dbReference type="EMBL" id="QSKW01000045">
    <property type="protein sequence ID" value="RHE90914.1"/>
    <property type="molecule type" value="Genomic_DNA"/>
</dbReference>
<evidence type="ECO:0000313" key="10">
    <source>
        <dbReference type="Proteomes" id="UP000286271"/>
    </source>
</evidence>
<feature type="transmembrane region" description="Helical" evidence="8">
    <location>
        <begin position="383"/>
        <end position="401"/>
    </location>
</feature>
<organism evidence="9 10">
    <name type="scientific">Roseburia inulinivorans</name>
    <dbReference type="NCBI Taxonomy" id="360807"/>
    <lineage>
        <taxon>Bacteria</taxon>
        <taxon>Bacillati</taxon>
        <taxon>Bacillota</taxon>
        <taxon>Clostridia</taxon>
        <taxon>Lachnospirales</taxon>
        <taxon>Lachnospiraceae</taxon>
        <taxon>Roseburia</taxon>
    </lineage>
</organism>
<dbReference type="Gene3D" id="1.20.1250.20">
    <property type="entry name" value="MFS general substrate transporter like domains"/>
    <property type="match status" value="2"/>
</dbReference>
<feature type="transmembrane region" description="Helical" evidence="8">
    <location>
        <begin position="192"/>
        <end position="212"/>
    </location>
</feature>